<proteinExistence type="predicted"/>
<dbReference type="EMBL" id="JAINUF010000001">
    <property type="protein sequence ID" value="KAJ8382779.1"/>
    <property type="molecule type" value="Genomic_DNA"/>
</dbReference>
<name>A0A9Q1GG74_SYNKA</name>
<sequence length="108" mass="12582">MLNRDENPAMRTGEQKPRNSRTCDAPNAHTHASQQHVTAGLVRFHPLRSRDRDPAERQMESSRCSLRALRSPLFHRRENHWSLLFLWKIITTATVFMAAPRRAPYQHG</sequence>
<feature type="region of interest" description="Disordered" evidence="1">
    <location>
        <begin position="1"/>
        <end position="40"/>
    </location>
</feature>
<organism evidence="2 3">
    <name type="scientific">Synaphobranchus kaupii</name>
    <name type="common">Kaup's arrowtooth eel</name>
    <dbReference type="NCBI Taxonomy" id="118154"/>
    <lineage>
        <taxon>Eukaryota</taxon>
        <taxon>Metazoa</taxon>
        <taxon>Chordata</taxon>
        <taxon>Craniata</taxon>
        <taxon>Vertebrata</taxon>
        <taxon>Euteleostomi</taxon>
        <taxon>Actinopterygii</taxon>
        <taxon>Neopterygii</taxon>
        <taxon>Teleostei</taxon>
        <taxon>Anguilliformes</taxon>
        <taxon>Synaphobranchidae</taxon>
        <taxon>Synaphobranchus</taxon>
    </lineage>
</organism>
<protein>
    <submittedName>
        <fullName evidence="2">Uncharacterized protein</fullName>
    </submittedName>
</protein>
<feature type="compositionally biased region" description="Basic and acidic residues" evidence="1">
    <location>
        <begin position="1"/>
        <end position="17"/>
    </location>
</feature>
<evidence type="ECO:0000256" key="1">
    <source>
        <dbReference type="SAM" id="MobiDB-lite"/>
    </source>
</evidence>
<keyword evidence="3" id="KW-1185">Reference proteome</keyword>
<accession>A0A9Q1GG74</accession>
<comment type="caution">
    <text evidence="2">The sequence shown here is derived from an EMBL/GenBank/DDBJ whole genome shotgun (WGS) entry which is preliminary data.</text>
</comment>
<evidence type="ECO:0000313" key="3">
    <source>
        <dbReference type="Proteomes" id="UP001152622"/>
    </source>
</evidence>
<dbReference type="AlphaFoldDB" id="A0A9Q1GG74"/>
<gene>
    <name evidence="2" type="ORF">SKAU_G00035570</name>
</gene>
<evidence type="ECO:0000313" key="2">
    <source>
        <dbReference type="EMBL" id="KAJ8382779.1"/>
    </source>
</evidence>
<dbReference type="Proteomes" id="UP001152622">
    <property type="component" value="Chromosome 1"/>
</dbReference>
<reference evidence="2" key="1">
    <citation type="journal article" date="2023" name="Science">
        <title>Genome structures resolve the early diversification of teleost fishes.</title>
        <authorList>
            <person name="Parey E."/>
            <person name="Louis A."/>
            <person name="Montfort J."/>
            <person name="Bouchez O."/>
            <person name="Roques C."/>
            <person name="Iampietro C."/>
            <person name="Lluch J."/>
            <person name="Castinel A."/>
            <person name="Donnadieu C."/>
            <person name="Desvignes T."/>
            <person name="Floi Bucao C."/>
            <person name="Jouanno E."/>
            <person name="Wen M."/>
            <person name="Mejri S."/>
            <person name="Dirks R."/>
            <person name="Jansen H."/>
            <person name="Henkel C."/>
            <person name="Chen W.J."/>
            <person name="Zahm M."/>
            <person name="Cabau C."/>
            <person name="Klopp C."/>
            <person name="Thompson A.W."/>
            <person name="Robinson-Rechavi M."/>
            <person name="Braasch I."/>
            <person name="Lecointre G."/>
            <person name="Bobe J."/>
            <person name="Postlethwait J.H."/>
            <person name="Berthelot C."/>
            <person name="Roest Crollius H."/>
            <person name="Guiguen Y."/>
        </authorList>
    </citation>
    <scope>NUCLEOTIDE SEQUENCE</scope>
    <source>
        <strain evidence="2">WJC10195</strain>
    </source>
</reference>